<dbReference type="Pfam" id="PF00005">
    <property type="entry name" value="ABC_tran"/>
    <property type="match status" value="1"/>
</dbReference>
<comment type="function">
    <text evidence="5">Part of the ABC transporter complex HmuTUV involved in hemin import. Responsible for energy coupling to the transport system.</text>
</comment>
<keyword evidence="4" id="KW-1278">Translocase</keyword>
<evidence type="ECO:0000256" key="3">
    <source>
        <dbReference type="ARBA" id="ARBA00022840"/>
    </source>
</evidence>
<dbReference type="KEGG" id="amaq:GO499_18540"/>
<sequence length="267" mass="27130">MYEVAGVTLGHGGPPVVSGLDLTFESGAVTALCGPNGAGKSTLLAALAGDLAPRTGVIRLAGHPVAGHSPAALARMRAVLEQSPGLAADFDVTTLAGLSVPREVPPAAAARLVRQVLVDLNLSALATASVLTLSGGQRHRAHLARAIAQLRAGRSLGGGKALLLDEPTASLDITHQVTVMEAARQAAAEGAAVIVVLHDLNLAAAFADRIVILHQGGVAADGPAATALRSETLSRVYQSAIDVTHHTGRTLVVPVYASQPTLQEARQ</sequence>
<evidence type="ECO:0000313" key="7">
    <source>
        <dbReference type="EMBL" id="QHQ37038.1"/>
    </source>
</evidence>
<dbReference type="AlphaFoldDB" id="A0A6P1T2U1"/>
<dbReference type="GO" id="GO:0005524">
    <property type="term" value="F:ATP binding"/>
    <property type="evidence" value="ECO:0007669"/>
    <property type="project" value="UniProtKB-KW"/>
</dbReference>
<evidence type="ECO:0000259" key="6">
    <source>
        <dbReference type="PROSITE" id="PS50893"/>
    </source>
</evidence>
<dbReference type="CDD" id="cd03214">
    <property type="entry name" value="ABC_Iron-Siderophores_B12_Hemin"/>
    <property type="match status" value="1"/>
</dbReference>
<reference evidence="7 8" key="1">
    <citation type="submission" date="2019-12" db="EMBL/GenBank/DDBJ databases">
        <title>Complete genome sequence of Algicella marina strain 9Alg 56(T) isolated from the red alga Tichocarpus crinitus.</title>
        <authorList>
            <person name="Kim S.-G."/>
            <person name="Nedashkovskaya O.I."/>
        </authorList>
    </citation>
    <scope>NUCLEOTIDE SEQUENCE [LARGE SCALE GENOMIC DNA]</scope>
    <source>
        <strain evidence="7 8">9Alg 56</strain>
    </source>
</reference>
<dbReference type="PROSITE" id="PS50893">
    <property type="entry name" value="ABC_TRANSPORTER_2"/>
    <property type="match status" value="1"/>
</dbReference>
<dbReference type="RefSeq" id="WP_161863580.1">
    <property type="nucleotide sequence ID" value="NZ_CP046620.1"/>
</dbReference>
<evidence type="ECO:0000256" key="1">
    <source>
        <dbReference type="ARBA" id="ARBA00022448"/>
    </source>
</evidence>
<dbReference type="Gene3D" id="3.40.50.300">
    <property type="entry name" value="P-loop containing nucleotide triphosphate hydrolases"/>
    <property type="match status" value="1"/>
</dbReference>
<evidence type="ECO:0000256" key="2">
    <source>
        <dbReference type="ARBA" id="ARBA00022741"/>
    </source>
</evidence>
<keyword evidence="2" id="KW-0547">Nucleotide-binding</keyword>
<dbReference type="InterPro" id="IPR003593">
    <property type="entry name" value="AAA+_ATPase"/>
</dbReference>
<dbReference type="InterPro" id="IPR027417">
    <property type="entry name" value="P-loop_NTPase"/>
</dbReference>
<protein>
    <submittedName>
        <fullName evidence="7">ATP-binding cassette domain-containing protein</fullName>
    </submittedName>
</protein>
<evidence type="ECO:0000256" key="4">
    <source>
        <dbReference type="ARBA" id="ARBA00022967"/>
    </source>
</evidence>
<dbReference type="GO" id="GO:0016887">
    <property type="term" value="F:ATP hydrolysis activity"/>
    <property type="evidence" value="ECO:0007669"/>
    <property type="project" value="InterPro"/>
</dbReference>
<keyword evidence="3 7" id="KW-0067">ATP-binding</keyword>
<dbReference type="InterPro" id="IPR003439">
    <property type="entry name" value="ABC_transporter-like_ATP-bd"/>
</dbReference>
<evidence type="ECO:0000256" key="5">
    <source>
        <dbReference type="ARBA" id="ARBA00037066"/>
    </source>
</evidence>
<dbReference type="PANTHER" id="PTHR42794">
    <property type="entry name" value="HEMIN IMPORT ATP-BINDING PROTEIN HMUV"/>
    <property type="match status" value="1"/>
</dbReference>
<feature type="domain" description="ABC transporter" evidence="6">
    <location>
        <begin position="2"/>
        <end position="240"/>
    </location>
</feature>
<dbReference type="PANTHER" id="PTHR42794:SF1">
    <property type="entry name" value="HEMIN IMPORT ATP-BINDING PROTEIN HMUV"/>
    <property type="match status" value="1"/>
</dbReference>
<accession>A0A6P1T2U1</accession>
<dbReference type="SMART" id="SM00382">
    <property type="entry name" value="AAA"/>
    <property type="match status" value="1"/>
</dbReference>
<gene>
    <name evidence="7" type="ORF">GO499_18540</name>
</gene>
<keyword evidence="8" id="KW-1185">Reference proteome</keyword>
<name>A0A6P1T2U1_9RHOB</name>
<dbReference type="SUPFAM" id="SSF52540">
    <property type="entry name" value="P-loop containing nucleoside triphosphate hydrolases"/>
    <property type="match status" value="1"/>
</dbReference>
<evidence type="ECO:0000313" key="8">
    <source>
        <dbReference type="Proteomes" id="UP000464495"/>
    </source>
</evidence>
<keyword evidence="1" id="KW-0813">Transport</keyword>
<dbReference type="EMBL" id="CP046620">
    <property type="protein sequence ID" value="QHQ37038.1"/>
    <property type="molecule type" value="Genomic_DNA"/>
</dbReference>
<dbReference type="Proteomes" id="UP000464495">
    <property type="component" value="Chromosome"/>
</dbReference>
<proteinExistence type="predicted"/>
<organism evidence="7 8">
    <name type="scientific">Algicella marina</name>
    <dbReference type="NCBI Taxonomy" id="2683284"/>
    <lineage>
        <taxon>Bacteria</taxon>
        <taxon>Pseudomonadati</taxon>
        <taxon>Pseudomonadota</taxon>
        <taxon>Alphaproteobacteria</taxon>
        <taxon>Rhodobacterales</taxon>
        <taxon>Paracoccaceae</taxon>
        <taxon>Algicella</taxon>
    </lineage>
</organism>